<dbReference type="AlphaFoldDB" id="A0ABD1XVR7"/>
<evidence type="ECO:0000256" key="6">
    <source>
        <dbReference type="SAM" id="MobiDB-lite"/>
    </source>
</evidence>
<accession>A0ABD1XVR7</accession>
<organism evidence="7 8">
    <name type="scientific">Riccia fluitans</name>
    <dbReference type="NCBI Taxonomy" id="41844"/>
    <lineage>
        <taxon>Eukaryota</taxon>
        <taxon>Viridiplantae</taxon>
        <taxon>Streptophyta</taxon>
        <taxon>Embryophyta</taxon>
        <taxon>Marchantiophyta</taxon>
        <taxon>Marchantiopsida</taxon>
        <taxon>Marchantiidae</taxon>
        <taxon>Marchantiales</taxon>
        <taxon>Ricciaceae</taxon>
        <taxon>Riccia</taxon>
    </lineage>
</organism>
<comment type="subcellular location">
    <subcellularLocation>
        <location evidence="1">Nucleus</location>
    </subcellularLocation>
</comment>
<sequence>MAAHYAISAAEDDGVIRQRLLTRTTTTRGEPPLKKLLKKFLAFAGEVDKDSDNYADCEKLYKSFLQELGTFELPLIKTKAVVDANKREQESFKRLQADLSKQITQAQADIEDLKVQLEEGKIERQHKEECEAIRRLIGAQPPRSETQKALNELEKELLILEAENTAAARTLDIRRKQFSLLLHVVDDLQSTIEDEQKNSSELDFLASTSGANNNAEAGNTVEPMAIDSV</sequence>
<evidence type="ECO:0000256" key="5">
    <source>
        <dbReference type="SAM" id="Coils"/>
    </source>
</evidence>
<feature type="coiled-coil region" evidence="5">
    <location>
        <begin position="96"/>
        <end position="170"/>
    </location>
</feature>
<feature type="region of interest" description="Disordered" evidence="6">
    <location>
        <begin position="209"/>
        <end position="229"/>
    </location>
</feature>
<dbReference type="InterPro" id="IPR008501">
    <property type="entry name" value="THOC7/Mft1"/>
</dbReference>
<proteinExistence type="inferred from homology"/>
<evidence type="ECO:0008006" key="9">
    <source>
        <dbReference type="Google" id="ProtNLM"/>
    </source>
</evidence>
<evidence type="ECO:0000256" key="4">
    <source>
        <dbReference type="ARBA" id="ARBA00023242"/>
    </source>
</evidence>
<evidence type="ECO:0000256" key="2">
    <source>
        <dbReference type="ARBA" id="ARBA00006482"/>
    </source>
</evidence>
<name>A0ABD1XVR7_9MARC</name>
<evidence type="ECO:0000256" key="3">
    <source>
        <dbReference type="ARBA" id="ARBA00023054"/>
    </source>
</evidence>
<dbReference type="PANTHER" id="PTHR23405">
    <property type="entry name" value="MAINTENANCE OF KILLER 16 MAK16 PROTEIN-RELATED"/>
    <property type="match status" value="1"/>
</dbReference>
<evidence type="ECO:0000313" key="7">
    <source>
        <dbReference type="EMBL" id="KAL2613043.1"/>
    </source>
</evidence>
<dbReference type="Pfam" id="PF05615">
    <property type="entry name" value="THOC7"/>
    <property type="match status" value="1"/>
</dbReference>
<keyword evidence="3 5" id="KW-0175">Coiled coil</keyword>
<keyword evidence="8" id="KW-1185">Reference proteome</keyword>
<evidence type="ECO:0000313" key="8">
    <source>
        <dbReference type="Proteomes" id="UP001605036"/>
    </source>
</evidence>
<keyword evidence="4" id="KW-0539">Nucleus</keyword>
<reference evidence="7 8" key="1">
    <citation type="submission" date="2024-09" db="EMBL/GenBank/DDBJ databases">
        <title>Chromosome-scale assembly of Riccia fluitans.</title>
        <authorList>
            <person name="Paukszto L."/>
            <person name="Sawicki J."/>
            <person name="Karawczyk K."/>
            <person name="Piernik-Szablinska J."/>
            <person name="Szczecinska M."/>
            <person name="Mazdziarz M."/>
        </authorList>
    </citation>
    <scope>NUCLEOTIDE SEQUENCE [LARGE SCALE GENOMIC DNA]</scope>
    <source>
        <strain evidence="7">Rf_01</strain>
        <tissue evidence="7">Aerial parts of the thallus</tissue>
    </source>
</reference>
<dbReference type="EMBL" id="JBHFFA010000007">
    <property type="protein sequence ID" value="KAL2613043.1"/>
    <property type="molecule type" value="Genomic_DNA"/>
</dbReference>
<protein>
    <recommendedName>
        <fullName evidence="9">THO complex subunit 7</fullName>
    </recommendedName>
</protein>
<evidence type="ECO:0000256" key="1">
    <source>
        <dbReference type="ARBA" id="ARBA00004123"/>
    </source>
</evidence>
<dbReference type="PANTHER" id="PTHR23405:SF5">
    <property type="entry name" value="THO COMPLEX SUBUNIT 7 HOMOLOG"/>
    <property type="match status" value="1"/>
</dbReference>
<comment type="caution">
    <text evidence="7">The sequence shown here is derived from an EMBL/GenBank/DDBJ whole genome shotgun (WGS) entry which is preliminary data.</text>
</comment>
<gene>
    <name evidence="7" type="ORF">R1flu_024735</name>
</gene>
<comment type="similarity">
    <text evidence="2">Belongs to the THOC7 family.</text>
</comment>
<dbReference type="GO" id="GO:0005634">
    <property type="term" value="C:nucleus"/>
    <property type="evidence" value="ECO:0007669"/>
    <property type="project" value="UniProtKB-SubCell"/>
</dbReference>
<dbReference type="Proteomes" id="UP001605036">
    <property type="component" value="Unassembled WGS sequence"/>
</dbReference>